<dbReference type="Proteomes" id="UP000688137">
    <property type="component" value="Unassembled WGS sequence"/>
</dbReference>
<dbReference type="PROSITE" id="PS00018">
    <property type="entry name" value="EF_HAND_1"/>
    <property type="match status" value="1"/>
</dbReference>
<keyword evidence="6" id="KW-0067">ATP-binding</keyword>
<dbReference type="AlphaFoldDB" id="A0A8S1MP83"/>
<evidence type="ECO:0000256" key="6">
    <source>
        <dbReference type="ARBA" id="ARBA00022840"/>
    </source>
</evidence>
<dbReference type="SMART" id="SM00220">
    <property type="entry name" value="S_TKc"/>
    <property type="match status" value="1"/>
</dbReference>
<evidence type="ECO:0008006" key="13">
    <source>
        <dbReference type="Google" id="ProtNLM"/>
    </source>
</evidence>
<evidence type="ECO:0000256" key="3">
    <source>
        <dbReference type="ARBA" id="ARBA00022679"/>
    </source>
</evidence>
<evidence type="ECO:0000313" key="12">
    <source>
        <dbReference type="Proteomes" id="UP000688137"/>
    </source>
</evidence>
<sequence length="523" mass="60972">MGVCQTKVRNSKKQNTQTSQTLIRIKTEVTEISDNMPRRRMNLQIDPTKNNDNNRTSPLSEGIIFTQRAKRRITLKKQGSNNYTATTSSSNHILLPGCAFKKYSLIRKKQGNHSISIISNNKTGKIMQLETFRKDDPECSNYIEWLMRNKIDHPNIIRVQEIFQDNKYYQVVSEHFEDNDLSDLMADGTKLSKSQVSQVLNQMMQAIHYLHQQQIYHGAITINSFSYQKKLDGIIVKLSHLKSVVIKVEDDIEVLKYTSPECIYHPAQNEARDVWAIALIGLTLKKGGLPYEIPHHVTQEKLRMLVKNNIFKFEHKKDLAFKEFLSHSLNKNPLKRFNIEQLLNLPFITNYQQKQKTEQEILLNNLLEAKPCCLLQQLIIGFFVQEFNWEEYLQIQKLFLEGDVDMDGLMTKTEIIQLFNKYMKIQNIEEKIDNLYQELELEDEINSNLFLALTATRKDVLSTSNIEICFEIFSLNSSEITLKGLKKYLNSDIDEITNELSRLTENQNSLNYQQFSKILELMI</sequence>
<evidence type="ECO:0000256" key="2">
    <source>
        <dbReference type="ARBA" id="ARBA00022527"/>
    </source>
</evidence>
<evidence type="ECO:0000256" key="7">
    <source>
        <dbReference type="ARBA" id="ARBA00024334"/>
    </source>
</evidence>
<organism evidence="11 12">
    <name type="scientific">Paramecium primaurelia</name>
    <dbReference type="NCBI Taxonomy" id="5886"/>
    <lineage>
        <taxon>Eukaryota</taxon>
        <taxon>Sar</taxon>
        <taxon>Alveolata</taxon>
        <taxon>Ciliophora</taxon>
        <taxon>Intramacronucleata</taxon>
        <taxon>Oligohymenophorea</taxon>
        <taxon>Peniculida</taxon>
        <taxon>Parameciidae</taxon>
        <taxon>Paramecium</taxon>
    </lineage>
</organism>
<dbReference type="Pfam" id="PF00069">
    <property type="entry name" value="Pkinase"/>
    <property type="match status" value="1"/>
</dbReference>
<dbReference type="GO" id="GO:0005509">
    <property type="term" value="F:calcium ion binding"/>
    <property type="evidence" value="ECO:0007669"/>
    <property type="project" value="InterPro"/>
</dbReference>
<evidence type="ECO:0000256" key="1">
    <source>
        <dbReference type="ARBA" id="ARBA00001946"/>
    </source>
</evidence>
<dbReference type="GO" id="GO:0004674">
    <property type="term" value="F:protein serine/threonine kinase activity"/>
    <property type="evidence" value="ECO:0007669"/>
    <property type="project" value="UniProtKB-KW"/>
</dbReference>
<evidence type="ECO:0000313" key="11">
    <source>
        <dbReference type="EMBL" id="CAD8081142.1"/>
    </source>
</evidence>
<dbReference type="GO" id="GO:0005524">
    <property type="term" value="F:ATP binding"/>
    <property type="evidence" value="ECO:0007669"/>
    <property type="project" value="UniProtKB-KW"/>
</dbReference>
<reference evidence="11" key="1">
    <citation type="submission" date="2021-01" db="EMBL/GenBank/DDBJ databases">
        <authorList>
            <consortium name="Genoscope - CEA"/>
            <person name="William W."/>
        </authorList>
    </citation>
    <scope>NUCLEOTIDE SEQUENCE</scope>
</reference>
<dbReference type="EMBL" id="CAJJDM010000067">
    <property type="protein sequence ID" value="CAD8081142.1"/>
    <property type="molecule type" value="Genomic_DNA"/>
</dbReference>
<dbReference type="InterPro" id="IPR018247">
    <property type="entry name" value="EF_Hand_1_Ca_BS"/>
</dbReference>
<evidence type="ECO:0000256" key="8">
    <source>
        <dbReference type="SAM" id="Coils"/>
    </source>
</evidence>
<evidence type="ECO:0000256" key="5">
    <source>
        <dbReference type="ARBA" id="ARBA00022777"/>
    </source>
</evidence>
<keyword evidence="5" id="KW-0418">Kinase</keyword>
<feature type="coiled-coil region" evidence="8">
    <location>
        <begin position="486"/>
        <end position="513"/>
    </location>
</feature>
<accession>A0A8S1MP83</accession>
<gene>
    <name evidence="11" type="ORF">PPRIM_AZ9-3.1.T0650071</name>
</gene>
<feature type="domain" description="EF-hand" evidence="10">
    <location>
        <begin position="390"/>
        <end position="425"/>
    </location>
</feature>
<keyword evidence="4" id="KW-0547">Nucleotide-binding</keyword>
<dbReference type="PROSITE" id="PS50011">
    <property type="entry name" value="PROTEIN_KINASE_DOM"/>
    <property type="match status" value="1"/>
</dbReference>
<dbReference type="PANTHER" id="PTHR24349">
    <property type="entry name" value="SERINE/THREONINE-PROTEIN KINASE"/>
    <property type="match status" value="1"/>
</dbReference>
<proteinExistence type="inferred from homology"/>
<dbReference type="InterPro" id="IPR000719">
    <property type="entry name" value="Prot_kinase_dom"/>
</dbReference>
<evidence type="ECO:0000259" key="9">
    <source>
        <dbReference type="PROSITE" id="PS50011"/>
    </source>
</evidence>
<comment type="similarity">
    <text evidence="7">Belongs to the protein kinase superfamily. Ser/Thr protein kinase family. CDPK subfamily.</text>
</comment>
<comment type="caution">
    <text evidence="11">The sequence shown here is derived from an EMBL/GenBank/DDBJ whole genome shotgun (WGS) entry which is preliminary data.</text>
</comment>
<feature type="domain" description="Protein kinase" evidence="9">
    <location>
        <begin position="72"/>
        <end position="348"/>
    </location>
</feature>
<protein>
    <recommendedName>
        <fullName evidence="13">Calcium-dependent protein kinase</fullName>
    </recommendedName>
</protein>
<keyword evidence="2" id="KW-0723">Serine/threonine-protein kinase</keyword>
<keyword evidence="3" id="KW-0808">Transferase</keyword>
<dbReference type="InterPro" id="IPR002048">
    <property type="entry name" value="EF_hand_dom"/>
</dbReference>
<dbReference type="OMA" id="YHGAITI"/>
<keyword evidence="12" id="KW-1185">Reference proteome</keyword>
<keyword evidence="8" id="KW-0175">Coiled coil</keyword>
<dbReference type="InterPro" id="IPR050205">
    <property type="entry name" value="CDPK_Ser/Thr_kinases"/>
</dbReference>
<evidence type="ECO:0000259" key="10">
    <source>
        <dbReference type="PROSITE" id="PS50222"/>
    </source>
</evidence>
<dbReference type="PROSITE" id="PS50222">
    <property type="entry name" value="EF_HAND_2"/>
    <property type="match status" value="1"/>
</dbReference>
<evidence type="ECO:0000256" key="4">
    <source>
        <dbReference type="ARBA" id="ARBA00022741"/>
    </source>
</evidence>
<name>A0A8S1MP83_PARPR</name>
<comment type="cofactor">
    <cofactor evidence="1">
        <name>Mg(2+)</name>
        <dbReference type="ChEBI" id="CHEBI:18420"/>
    </cofactor>
</comment>